<feature type="transmembrane region" description="Helical" evidence="6">
    <location>
        <begin position="150"/>
        <end position="171"/>
    </location>
</feature>
<evidence type="ECO:0000256" key="2">
    <source>
        <dbReference type="ARBA" id="ARBA00022475"/>
    </source>
</evidence>
<name>A0ABN1MPC6_9FLAO</name>
<evidence type="ECO:0000256" key="6">
    <source>
        <dbReference type="SAM" id="Phobius"/>
    </source>
</evidence>
<dbReference type="RefSeq" id="WP_343786469.1">
    <property type="nucleotide sequence ID" value="NZ_BAAAFH010000011.1"/>
</dbReference>
<dbReference type="EMBL" id="BAAAFH010000011">
    <property type="protein sequence ID" value="GAA0875219.1"/>
    <property type="molecule type" value="Genomic_DNA"/>
</dbReference>
<evidence type="ECO:0000256" key="4">
    <source>
        <dbReference type="ARBA" id="ARBA00022989"/>
    </source>
</evidence>
<evidence type="ECO:0000256" key="3">
    <source>
        <dbReference type="ARBA" id="ARBA00022692"/>
    </source>
</evidence>
<accession>A0ABN1MPC6</accession>
<gene>
    <name evidence="7" type="ORF">GCM10009118_16280</name>
</gene>
<keyword evidence="2" id="KW-1003">Cell membrane</keyword>
<keyword evidence="8" id="KW-1185">Reference proteome</keyword>
<dbReference type="PANTHER" id="PTHR30086:SF20">
    <property type="entry name" value="ARGININE EXPORTER PROTEIN ARGO-RELATED"/>
    <property type="match status" value="1"/>
</dbReference>
<dbReference type="PIRSF" id="PIRSF006324">
    <property type="entry name" value="LeuE"/>
    <property type="match status" value="1"/>
</dbReference>
<evidence type="ECO:0000256" key="5">
    <source>
        <dbReference type="ARBA" id="ARBA00023136"/>
    </source>
</evidence>
<dbReference type="Proteomes" id="UP001501126">
    <property type="component" value="Unassembled WGS sequence"/>
</dbReference>
<dbReference type="PANTHER" id="PTHR30086">
    <property type="entry name" value="ARGININE EXPORTER PROTEIN ARGO"/>
    <property type="match status" value="1"/>
</dbReference>
<dbReference type="InterPro" id="IPR001123">
    <property type="entry name" value="LeuE-type"/>
</dbReference>
<protein>
    <submittedName>
        <fullName evidence="7">LysE family translocator</fullName>
    </submittedName>
</protein>
<evidence type="ECO:0000313" key="8">
    <source>
        <dbReference type="Proteomes" id="UP001501126"/>
    </source>
</evidence>
<reference evidence="7 8" key="1">
    <citation type="journal article" date="2019" name="Int. J. Syst. Evol. Microbiol.">
        <title>The Global Catalogue of Microorganisms (GCM) 10K type strain sequencing project: providing services to taxonomists for standard genome sequencing and annotation.</title>
        <authorList>
            <consortium name="The Broad Institute Genomics Platform"/>
            <consortium name="The Broad Institute Genome Sequencing Center for Infectious Disease"/>
            <person name="Wu L."/>
            <person name="Ma J."/>
        </authorList>
    </citation>
    <scope>NUCLEOTIDE SEQUENCE [LARGE SCALE GENOMIC DNA]</scope>
    <source>
        <strain evidence="7 8">JCM 16083</strain>
    </source>
</reference>
<keyword evidence="5 6" id="KW-0472">Membrane</keyword>
<feature type="transmembrane region" description="Helical" evidence="6">
    <location>
        <begin position="40"/>
        <end position="64"/>
    </location>
</feature>
<sequence length="206" mass="22804">MEPDTFLSFLGASILLTLSPGPDILLVITSSSAKGFKTGFAIATGLCSGLIIHSSIVAFGAAGLLKTTPWIFWSIKVFGAGYLLWLSYQVFSSSHRIEPIQENLRETTFFRLFSKGFLMNVLNPKVTLFFLAFLPQFIPVTSTSPLFHTYFLSFIFFAQALLIFTASAYFSDRLLGFIRQSETGLLFLKWAQIVLFIAIAAGILLT</sequence>
<feature type="transmembrane region" description="Helical" evidence="6">
    <location>
        <begin position="6"/>
        <end position="28"/>
    </location>
</feature>
<feature type="transmembrane region" description="Helical" evidence="6">
    <location>
        <begin position="183"/>
        <end position="205"/>
    </location>
</feature>
<keyword evidence="4 6" id="KW-1133">Transmembrane helix</keyword>
<dbReference type="Pfam" id="PF01810">
    <property type="entry name" value="LysE"/>
    <property type="match status" value="1"/>
</dbReference>
<keyword evidence="3 6" id="KW-0812">Transmembrane</keyword>
<proteinExistence type="predicted"/>
<organism evidence="7 8">
    <name type="scientific">Wandonia haliotis</name>
    <dbReference type="NCBI Taxonomy" id="574963"/>
    <lineage>
        <taxon>Bacteria</taxon>
        <taxon>Pseudomonadati</taxon>
        <taxon>Bacteroidota</taxon>
        <taxon>Flavobacteriia</taxon>
        <taxon>Flavobacteriales</taxon>
        <taxon>Crocinitomicaceae</taxon>
        <taxon>Wandonia</taxon>
    </lineage>
</organism>
<evidence type="ECO:0000256" key="1">
    <source>
        <dbReference type="ARBA" id="ARBA00004651"/>
    </source>
</evidence>
<feature type="transmembrane region" description="Helical" evidence="6">
    <location>
        <begin position="70"/>
        <end position="91"/>
    </location>
</feature>
<comment type="subcellular location">
    <subcellularLocation>
        <location evidence="1">Cell membrane</location>
        <topology evidence="1">Multi-pass membrane protein</topology>
    </subcellularLocation>
</comment>
<feature type="transmembrane region" description="Helical" evidence="6">
    <location>
        <begin position="112"/>
        <end position="138"/>
    </location>
</feature>
<evidence type="ECO:0000313" key="7">
    <source>
        <dbReference type="EMBL" id="GAA0875219.1"/>
    </source>
</evidence>
<comment type="caution">
    <text evidence="7">The sequence shown here is derived from an EMBL/GenBank/DDBJ whole genome shotgun (WGS) entry which is preliminary data.</text>
</comment>